<proteinExistence type="predicted"/>
<comment type="function">
    <text evidence="5">Part of the ABC transporter complex HmuTUV involved in hemin import. Responsible for energy coupling to the transport system.</text>
</comment>
<dbReference type="Proteomes" id="UP001055580">
    <property type="component" value="Chromosome"/>
</dbReference>
<organism evidence="7 8">
    <name type="scientific">Sphingomonas donggukensis</name>
    <dbReference type="NCBI Taxonomy" id="2949093"/>
    <lineage>
        <taxon>Bacteria</taxon>
        <taxon>Pseudomonadati</taxon>
        <taxon>Pseudomonadota</taxon>
        <taxon>Alphaproteobacteria</taxon>
        <taxon>Sphingomonadales</taxon>
        <taxon>Sphingomonadaceae</taxon>
        <taxon>Sphingomonas</taxon>
    </lineage>
</organism>
<dbReference type="Pfam" id="PF00005">
    <property type="entry name" value="ABC_tran"/>
    <property type="match status" value="1"/>
</dbReference>
<keyword evidence="4" id="KW-1278">Translocase</keyword>
<evidence type="ECO:0000256" key="5">
    <source>
        <dbReference type="ARBA" id="ARBA00037066"/>
    </source>
</evidence>
<evidence type="ECO:0000256" key="4">
    <source>
        <dbReference type="ARBA" id="ARBA00022967"/>
    </source>
</evidence>
<evidence type="ECO:0000313" key="7">
    <source>
        <dbReference type="EMBL" id="URW76689.1"/>
    </source>
</evidence>
<evidence type="ECO:0000256" key="2">
    <source>
        <dbReference type="ARBA" id="ARBA00022741"/>
    </source>
</evidence>
<sequence length="252" mass="25892">MIVGAGLTRDGIVTDASLTVAPGEMVVLLGPNGAGKTTLLRMLLGLAAADRGEATVDGVAVSALSPARRARRVAYLPQSRPLAWPSRVVDIVALGRFAHGAAPYRLGGQDAAAVAASMAAAETAHLATRSAHTLSGGELARVHLARALASRAGYIVADEPVASLDPRHQHRVLGLLADFAKAGGGVLAVLHDLDLAARYADRLVWIDRGRIVADGSVADTMTAERIAAIYGVAAHVERSGSRLSVIIDGAIA</sequence>
<keyword evidence="8" id="KW-1185">Reference proteome</keyword>
<name>A0ABY4TXH3_9SPHN</name>
<dbReference type="EMBL" id="CP098401">
    <property type="protein sequence ID" value="URW76689.1"/>
    <property type="molecule type" value="Genomic_DNA"/>
</dbReference>
<dbReference type="RefSeq" id="WP_250754320.1">
    <property type="nucleotide sequence ID" value="NZ_CP098401.1"/>
</dbReference>
<dbReference type="CDD" id="cd03214">
    <property type="entry name" value="ABC_Iron-Siderophores_B12_Hemin"/>
    <property type="match status" value="1"/>
</dbReference>
<dbReference type="PANTHER" id="PTHR42794">
    <property type="entry name" value="HEMIN IMPORT ATP-BINDING PROTEIN HMUV"/>
    <property type="match status" value="1"/>
</dbReference>
<accession>A0ABY4TXH3</accession>
<dbReference type="InterPro" id="IPR003593">
    <property type="entry name" value="AAA+_ATPase"/>
</dbReference>
<dbReference type="Gene3D" id="3.40.50.300">
    <property type="entry name" value="P-loop containing nucleotide triphosphate hydrolases"/>
    <property type="match status" value="1"/>
</dbReference>
<gene>
    <name evidence="7" type="ORF">M9980_05635</name>
</gene>
<dbReference type="SUPFAM" id="SSF52540">
    <property type="entry name" value="P-loop containing nucleoside triphosphate hydrolases"/>
    <property type="match status" value="1"/>
</dbReference>
<dbReference type="SMART" id="SM00382">
    <property type="entry name" value="AAA"/>
    <property type="match status" value="1"/>
</dbReference>
<dbReference type="InterPro" id="IPR003439">
    <property type="entry name" value="ABC_transporter-like_ATP-bd"/>
</dbReference>
<feature type="domain" description="ABC transporter" evidence="6">
    <location>
        <begin position="2"/>
        <end position="233"/>
    </location>
</feature>
<protein>
    <submittedName>
        <fullName evidence="7">ABC transporter ATP-binding protein</fullName>
    </submittedName>
</protein>
<evidence type="ECO:0000313" key="8">
    <source>
        <dbReference type="Proteomes" id="UP001055580"/>
    </source>
</evidence>
<keyword evidence="2" id="KW-0547">Nucleotide-binding</keyword>
<dbReference type="GO" id="GO:0005524">
    <property type="term" value="F:ATP binding"/>
    <property type="evidence" value="ECO:0007669"/>
    <property type="project" value="UniProtKB-KW"/>
</dbReference>
<keyword evidence="1" id="KW-0813">Transport</keyword>
<keyword evidence="3 7" id="KW-0067">ATP-binding</keyword>
<dbReference type="PROSITE" id="PS50893">
    <property type="entry name" value="ABC_TRANSPORTER_2"/>
    <property type="match status" value="1"/>
</dbReference>
<dbReference type="InterPro" id="IPR027417">
    <property type="entry name" value="P-loop_NTPase"/>
</dbReference>
<evidence type="ECO:0000256" key="3">
    <source>
        <dbReference type="ARBA" id="ARBA00022840"/>
    </source>
</evidence>
<evidence type="ECO:0000259" key="6">
    <source>
        <dbReference type="PROSITE" id="PS50893"/>
    </source>
</evidence>
<evidence type="ECO:0000256" key="1">
    <source>
        <dbReference type="ARBA" id="ARBA00022448"/>
    </source>
</evidence>
<reference evidence="7" key="1">
    <citation type="submission" date="2022-05" db="EMBL/GenBank/DDBJ databases">
        <title>Sphingomonas sp. strain RMG20 Genome sequencing and assembly.</title>
        <authorList>
            <person name="Kim I."/>
        </authorList>
    </citation>
    <scope>NUCLEOTIDE SEQUENCE</scope>
    <source>
        <strain evidence="7">RMG20</strain>
    </source>
</reference>
<dbReference type="PANTHER" id="PTHR42794:SF1">
    <property type="entry name" value="HEMIN IMPORT ATP-BINDING PROTEIN HMUV"/>
    <property type="match status" value="1"/>
</dbReference>